<dbReference type="PANTHER" id="PTHR30157:SF0">
    <property type="entry name" value="NADPH-DEPENDENT FERRIC-CHELATE REDUCTASE"/>
    <property type="match status" value="1"/>
</dbReference>
<comment type="caution">
    <text evidence="5">The sequence shown here is derived from an EMBL/GenBank/DDBJ whole genome shotgun (WGS) entry which is preliminary data.</text>
</comment>
<dbReference type="Pfam" id="PF00891">
    <property type="entry name" value="Methyltransf_2"/>
    <property type="match status" value="1"/>
</dbReference>
<dbReference type="InterPro" id="IPR039261">
    <property type="entry name" value="FNR_nucleotide-bd"/>
</dbReference>
<dbReference type="GO" id="GO:0046983">
    <property type="term" value="F:protein dimerization activity"/>
    <property type="evidence" value="ECO:0007669"/>
    <property type="project" value="InterPro"/>
</dbReference>
<dbReference type="Gene3D" id="1.10.10.10">
    <property type="entry name" value="Winged helix-like DNA-binding domain superfamily/Winged helix DNA-binding domain"/>
    <property type="match status" value="1"/>
</dbReference>
<dbReference type="Gene3D" id="2.40.30.10">
    <property type="entry name" value="Translation factors"/>
    <property type="match status" value="1"/>
</dbReference>
<dbReference type="InterPro" id="IPR029063">
    <property type="entry name" value="SAM-dependent_MTases_sf"/>
</dbReference>
<dbReference type="InterPro" id="IPR017927">
    <property type="entry name" value="FAD-bd_FR_type"/>
</dbReference>
<protein>
    <submittedName>
        <fullName evidence="5">NADPH-dependent ferric siderophore reductase</fullName>
    </submittedName>
</protein>
<dbReference type="InterPro" id="IPR007037">
    <property type="entry name" value="SIP_rossman_dom"/>
</dbReference>
<reference evidence="5 6" key="1">
    <citation type="submission" date="2017-10" db="EMBL/GenBank/DDBJ databases">
        <title>The draft genome sequence of Williamsia sp. BULT 1.1 isolated from the semi-arid grassland soils from South Africa.</title>
        <authorList>
            <person name="Kabwe M.H."/>
            <person name="Govender N."/>
            <person name="Mutseka Lunga P."/>
            <person name="Vikram S."/>
            <person name="Makhalanyane T.P."/>
        </authorList>
    </citation>
    <scope>NUCLEOTIDE SEQUENCE [LARGE SCALE GENOMIC DNA]</scope>
    <source>
        <strain evidence="5 6">BULT 1.1</strain>
    </source>
</reference>
<evidence type="ECO:0000313" key="6">
    <source>
        <dbReference type="Proteomes" id="UP000225108"/>
    </source>
</evidence>
<evidence type="ECO:0000259" key="4">
    <source>
        <dbReference type="PROSITE" id="PS51384"/>
    </source>
</evidence>
<dbReference type="SUPFAM" id="SSF63380">
    <property type="entry name" value="Riboflavin synthase domain-like"/>
    <property type="match status" value="1"/>
</dbReference>
<sequence>MAGSVRDLTVSPICLREFDVLRVWDVTPGMRRVVLGGPAIGEHTRDGVVLPPVQTSGFDDDVKIMPPDPVTGGFPFEVPRNTGAGLIDWTPGSFEYTRTYTVRAFDAGAGELTIDFALHETGLASTWARRVVPGEKILVAGPKHSAGLPTAADWMLIGGDETALPAIGHCLEMLPPSLPATVVIEVADPSHRQELPSTAEVHITWLYRCEADGKSRLAETLQSVPWRDGQPYLWVAGEALVVKPLRKWAKREKAIPKEFTDIAGYWRERAVATVAGDPEVVDVATQAPDPFERVHEYSELLPACALRAAVTLGVFAEIDAGAVTVQDIAAACGARPGPLHKLVRHLVVMGLLVREGNIYSLSEVGAVLADADTPWVEGLRMDSAETQMQLSFLRLLDVVRTGDPVGIGGLSVEDWTDDPDRADGYHGEMVEWPTYLAPALTEAISFDGVRTVAVVGEGGGPYVDAMLRAYPSLEISVVGMPSLTDRMLGDVSAERRPLVGRVAGSHVAPLQTEVDLLVAAGVVETLPDGDAAVALTAYAESAGRVVIPTRLMDPETTNDYETEEDLLRMCVFGSGSRTEAEMCALINSVGVGAPHVGPLGWGACVVEYRGNCEPI</sequence>
<dbReference type="InterPro" id="IPR039374">
    <property type="entry name" value="SIP_fam"/>
</dbReference>
<dbReference type="Pfam" id="PF08100">
    <property type="entry name" value="Dimerisation"/>
    <property type="match status" value="1"/>
</dbReference>
<dbReference type="GO" id="GO:0008171">
    <property type="term" value="F:O-methyltransferase activity"/>
    <property type="evidence" value="ECO:0007669"/>
    <property type="project" value="InterPro"/>
</dbReference>
<dbReference type="InterPro" id="IPR036390">
    <property type="entry name" value="WH_DNA-bd_sf"/>
</dbReference>
<dbReference type="InterPro" id="IPR016461">
    <property type="entry name" value="COMT-like"/>
</dbReference>
<feature type="domain" description="FAD-binding FR-type" evidence="4">
    <location>
        <begin position="13"/>
        <end position="149"/>
    </location>
</feature>
<evidence type="ECO:0000313" key="5">
    <source>
        <dbReference type="EMBL" id="PHV65057.1"/>
    </source>
</evidence>
<dbReference type="Gene3D" id="3.40.50.150">
    <property type="entry name" value="Vaccinia Virus protein VP39"/>
    <property type="match status" value="1"/>
</dbReference>
<accession>A0A2G3PGW2</accession>
<keyword evidence="3" id="KW-0949">S-adenosyl-L-methionine</keyword>
<dbReference type="GO" id="GO:0016491">
    <property type="term" value="F:oxidoreductase activity"/>
    <property type="evidence" value="ECO:0007669"/>
    <property type="project" value="InterPro"/>
</dbReference>
<dbReference type="Gene3D" id="3.40.50.80">
    <property type="entry name" value="Nucleotide-binding domain of ferredoxin-NADP reductase (FNR) module"/>
    <property type="match status" value="1"/>
</dbReference>
<dbReference type="RefSeq" id="WP_099383487.1">
    <property type="nucleotide sequence ID" value="NZ_PEBD01000010.1"/>
</dbReference>
<dbReference type="Proteomes" id="UP000225108">
    <property type="component" value="Unassembled WGS sequence"/>
</dbReference>
<dbReference type="Pfam" id="PF08021">
    <property type="entry name" value="FAD_binding_9"/>
    <property type="match status" value="1"/>
</dbReference>
<dbReference type="CDD" id="cd06193">
    <property type="entry name" value="siderophore_interacting"/>
    <property type="match status" value="1"/>
</dbReference>
<organism evidence="5 6">
    <name type="scientific">Williamsia marianensis</name>
    <dbReference type="NCBI Taxonomy" id="85044"/>
    <lineage>
        <taxon>Bacteria</taxon>
        <taxon>Bacillati</taxon>
        <taxon>Actinomycetota</taxon>
        <taxon>Actinomycetes</taxon>
        <taxon>Mycobacteriales</taxon>
        <taxon>Nocardiaceae</taxon>
        <taxon>Williamsia</taxon>
    </lineage>
</organism>
<dbReference type="AlphaFoldDB" id="A0A2G3PGW2"/>
<dbReference type="InterPro" id="IPR001077">
    <property type="entry name" value="COMT_C"/>
</dbReference>
<dbReference type="SUPFAM" id="SSF53335">
    <property type="entry name" value="S-adenosyl-L-methionine-dependent methyltransferases"/>
    <property type="match status" value="1"/>
</dbReference>
<dbReference type="InterPro" id="IPR012967">
    <property type="entry name" value="COMT_dimerisation"/>
</dbReference>
<dbReference type="InterPro" id="IPR013113">
    <property type="entry name" value="SIP_FAD-bd"/>
</dbReference>
<evidence type="ECO:0000256" key="1">
    <source>
        <dbReference type="ARBA" id="ARBA00022603"/>
    </source>
</evidence>
<name>A0A2G3PGW2_WILMA</name>
<dbReference type="PROSITE" id="PS51683">
    <property type="entry name" value="SAM_OMT_II"/>
    <property type="match status" value="1"/>
</dbReference>
<evidence type="ECO:0000256" key="3">
    <source>
        <dbReference type="ARBA" id="ARBA00022691"/>
    </source>
</evidence>
<gene>
    <name evidence="5" type="ORF">CSW57_14480</name>
</gene>
<keyword evidence="1" id="KW-0489">Methyltransferase</keyword>
<dbReference type="Pfam" id="PF04954">
    <property type="entry name" value="SIP"/>
    <property type="match status" value="1"/>
</dbReference>
<dbReference type="GO" id="GO:0032259">
    <property type="term" value="P:methylation"/>
    <property type="evidence" value="ECO:0007669"/>
    <property type="project" value="UniProtKB-KW"/>
</dbReference>
<evidence type="ECO:0000256" key="2">
    <source>
        <dbReference type="ARBA" id="ARBA00022679"/>
    </source>
</evidence>
<dbReference type="PANTHER" id="PTHR30157">
    <property type="entry name" value="FERRIC REDUCTASE, NADPH-DEPENDENT"/>
    <property type="match status" value="1"/>
</dbReference>
<dbReference type="Gene3D" id="1.10.287.1350">
    <property type="match status" value="1"/>
</dbReference>
<dbReference type="PROSITE" id="PS51384">
    <property type="entry name" value="FAD_FR"/>
    <property type="match status" value="1"/>
</dbReference>
<dbReference type="InterPro" id="IPR036388">
    <property type="entry name" value="WH-like_DNA-bd_sf"/>
</dbReference>
<dbReference type="InterPro" id="IPR017938">
    <property type="entry name" value="Riboflavin_synthase-like_b-brl"/>
</dbReference>
<keyword evidence="2" id="KW-0808">Transferase</keyword>
<dbReference type="SUPFAM" id="SSF46785">
    <property type="entry name" value="Winged helix' DNA-binding domain"/>
    <property type="match status" value="1"/>
</dbReference>
<proteinExistence type="predicted"/>
<dbReference type="EMBL" id="PEBD01000010">
    <property type="protein sequence ID" value="PHV65057.1"/>
    <property type="molecule type" value="Genomic_DNA"/>
</dbReference>